<dbReference type="AlphaFoldDB" id="A0A498K4B0"/>
<dbReference type="PANTHER" id="PTHR47422:SF1">
    <property type="entry name" value="DNAJ HEAT SHOCK N-TERMINAL DOMAIN-CONTAINING PROTEIN"/>
    <property type="match status" value="1"/>
</dbReference>
<proteinExistence type="predicted"/>
<organism evidence="1 2">
    <name type="scientific">Malus domestica</name>
    <name type="common">Apple</name>
    <name type="synonym">Pyrus malus</name>
    <dbReference type="NCBI Taxonomy" id="3750"/>
    <lineage>
        <taxon>Eukaryota</taxon>
        <taxon>Viridiplantae</taxon>
        <taxon>Streptophyta</taxon>
        <taxon>Embryophyta</taxon>
        <taxon>Tracheophyta</taxon>
        <taxon>Spermatophyta</taxon>
        <taxon>Magnoliopsida</taxon>
        <taxon>eudicotyledons</taxon>
        <taxon>Gunneridae</taxon>
        <taxon>Pentapetalae</taxon>
        <taxon>rosids</taxon>
        <taxon>fabids</taxon>
        <taxon>Rosales</taxon>
        <taxon>Rosaceae</taxon>
        <taxon>Amygdaloideae</taxon>
        <taxon>Maleae</taxon>
        <taxon>Malus</taxon>
    </lineage>
</organism>
<reference evidence="1 2" key="1">
    <citation type="submission" date="2018-10" db="EMBL/GenBank/DDBJ databases">
        <title>A high-quality apple genome assembly.</title>
        <authorList>
            <person name="Hu J."/>
        </authorList>
    </citation>
    <scope>NUCLEOTIDE SEQUENCE [LARGE SCALE GENOMIC DNA]</scope>
    <source>
        <strain evidence="2">cv. HFTH1</strain>
        <tissue evidence="1">Young leaf</tissue>
    </source>
</reference>
<gene>
    <name evidence="1" type="ORF">DVH24_001049</name>
</gene>
<sequence>MILIQVELTNTDLKSISSRSLPDPHTLRKSSHLLGPKVLQVLTPLRNFSREFSGFSFVAEKIDKQKEKCELSSIAWVRDPGRGDGPIHNKVLQALEKYLSHQMKQRRTIGPAMPSAELLAAAAKLTKAQAELRETELEEDSEYFIGPPPPAVVAETESANEAERFEEAAYALSLSLKTWKILFVEDMK</sequence>
<dbReference type="Proteomes" id="UP000290289">
    <property type="component" value="Chromosome 4"/>
</dbReference>
<comment type="caution">
    <text evidence="1">The sequence shown here is derived from an EMBL/GenBank/DDBJ whole genome shotgun (WGS) entry which is preliminary data.</text>
</comment>
<keyword evidence="2" id="KW-1185">Reference proteome</keyword>
<name>A0A498K4B0_MALDO</name>
<dbReference type="EMBL" id="RDQH01000330">
    <property type="protein sequence ID" value="RXI00815.1"/>
    <property type="molecule type" value="Genomic_DNA"/>
</dbReference>
<dbReference type="STRING" id="3750.A0A498K4B0"/>
<accession>A0A498K4B0</accession>
<evidence type="ECO:0000313" key="2">
    <source>
        <dbReference type="Proteomes" id="UP000290289"/>
    </source>
</evidence>
<evidence type="ECO:0000313" key="1">
    <source>
        <dbReference type="EMBL" id="RXI00815.1"/>
    </source>
</evidence>
<dbReference type="PANTHER" id="PTHR47422">
    <property type="entry name" value="DNAJ HEAT SHOCK N-TERMINAL DOMAIN-CONTAINING PROTEIN"/>
    <property type="match status" value="1"/>
</dbReference>
<protein>
    <submittedName>
        <fullName evidence="1">Uncharacterized protein</fullName>
    </submittedName>
</protein>